<dbReference type="AlphaFoldDB" id="A0ABD6DH48"/>
<comment type="caution">
    <text evidence="1">The sequence shown here is derived from an EMBL/GenBank/DDBJ whole genome shotgun (WGS) entry which is preliminary data.</text>
</comment>
<protein>
    <recommendedName>
        <fullName evidence="3">Peptidase family S41</fullName>
    </recommendedName>
</protein>
<evidence type="ECO:0000313" key="2">
    <source>
        <dbReference type="Proteomes" id="UP001597034"/>
    </source>
</evidence>
<dbReference type="Proteomes" id="UP001597034">
    <property type="component" value="Unassembled WGS sequence"/>
</dbReference>
<name>A0ABD6DH48_9EURY</name>
<accession>A0ABD6DH48</accession>
<organism evidence="1 2">
    <name type="scientific">Haloarchaeobius litoreus</name>
    <dbReference type="NCBI Taxonomy" id="755306"/>
    <lineage>
        <taxon>Archaea</taxon>
        <taxon>Methanobacteriati</taxon>
        <taxon>Methanobacteriota</taxon>
        <taxon>Stenosarchaea group</taxon>
        <taxon>Halobacteria</taxon>
        <taxon>Halobacteriales</taxon>
        <taxon>Halorubellaceae</taxon>
        <taxon>Haloarchaeobius</taxon>
    </lineage>
</organism>
<sequence>MSQLRRARSGQALTDSVFSTISGGDSNIVDFNWSSDTVEPLIDDYPYSGQKIFRGSFTHLQEHPFSENDVRETDFEFLYREESRIFILDTNGPSEAISDAFSAINSRLPNGLRIQPGLSGSRSAIWGFIQTADEIGEIKVWKDNDIVPVDQIESSKEELMGETIVWDAELFFDNPEDSGQNLVIYNEESLSSATGSIEELEYVIQLFEKTIMRGA</sequence>
<reference evidence="1 2" key="1">
    <citation type="journal article" date="2019" name="Int. J. Syst. Evol. Microbiol.">
        <title>The Global Catalogue of Microorganisms (GCM) 10K type strain sequencing project: providing services to taxonomists for standard genome sequencing and annotation.</title>
        <authorList>
            <consortium name="The Broad Institute Genomics Platform"/>
            <consortium name="The Broad Institute Genome Sequencing Center for Infectious Disease"/>
            <person name="Wu L."/>
            <person name="Ma J."/>
        </authorList>
    </citation>
    <scope>NUCLEOTIDE SEQUENCE [LARGE SCALE GENOMIC DNA]</scope>
    <source>
        <strain evidence="1 2">CGMCC 1.10390</strain>
    </source>
</reference>
<proteinExistence type="predicted"/>
<dbReference type="EMBL" id="JBHUDO010000002">
    <property type="protein sequence ID" value="MFD1645562.1"/>
    <property type="molecule type" value="Genomic_DNA"/>
</dbReference>
<dbReference type="RefSeq" id="WP_256398922.1">
    <property type="nucleotide sequence ID" value="NZ_JANHJR010000001.1"/>
</dbReference>
<evidence type="ECO:0008006" key="3">
    <source>
        <dbReference type="Google" id="ProtNLM"/>
    </source>
</evidence>
<keyword evidence="2" id="KW-1185">Reference proteome</keyword>
<evidence type="ECO:0000313" key="1">
    <source>
        <dbReference type="EMBL" id="MFD1645562.1"/>
    </source>
</evidence>
<gene>
    <name evidence="1" type="ORF">ACFSBL_07695</name>
</gene>